<accession>A0A1M5PHJ8</accession>
<evidence type="ECO:0000256" key="1">
    <source>
        <dbReference type="SAM" id="Phobius"/>
    </source>
</evidence>
<feature type="transmembrane region" description="Helical" evidence="1">
    <location>
        <begin position="73"/>
        <end position="92"/>
    </location>
</feature>
<feature type="transmembrane region" description="Helical" evidence="1">
    <location>
        <begin position="41"/>
        <end position="61"/>
    </location>
</feature>
<dbReference type="STRING" id="2017.SAMN05444320_11848"/>
<evidence type="ECO:0000313" key="3">
    <source>
        <dbReference type="Proteomes" id="UP000184501"/>
    </source>
</evidence>
<dbReference type="OrthoDB" id="8896802at2"/>
<keyword evidence="1" id="KW-0472">Membrane</keyword>
<reference evidence="2 3" key="1">
    <citation type="submission" date="2016-11" db="EMBL/GenBank/DDBJ databases">
        <authorList>
            <person name="Jaros S."/>
            <person name="Januszkiewicz K."/>
            <person name="Wedrychowicz H."/>
        </authorList>
    </citation>
    <scope>NUCLEOTIDE SEQUENCE [LARGE SCALE GENOMIC DNA]</scope>
    <source>
        <strain evidence="2 3">DSM 44523</strain>
    </source>
</reference>
<keyword evidence="1" id="KW-0812">Transmembrane</keyword>
<dbReference type="EMBL" id="FQVN01000018">
    <property type="protein sequence ID" value="SHH00723.1"/>
    <property type="molecule type" value="Genomic_DNA"/>
</dbReference>
<keyword evidence="1" id="KW-1133">Transmembrane helix</keyword>
<feature type="transmembrane region" description="Helical" evidence="1">
    <location>
        <begin position="113"/>
        <end position="137"/>
    </location>
</feature>
<sequence>MSTMAGWSARFRGEYLRRAEAVARRERRMLPRWRTRARRRLLAAGVTGSGLAMVAVGWHVYAGGDLNLVQAAPYLGALVAFAAATFVLRVVTSSVGERHASLLDERELALRGRYAFVSFQLAMAVLGLVFLVVVVRVETPDLGWRLMGVLPPVIGLTGSLPTLLAAWNLPDDEPEDWGATADVPAVVCEERGGDVRA</sequence>
<feature type="transmembrane region" description="Helical" evidence="1">
    <location>
        <begin position="149"/>
        <end position="169"/>
    </location>
</feature>
<keyword evidence="3" id="KW-1185">Reference proteome</keyword>
<organism evidence="2 3">
    <name type="scientific">Streptoalloteichus hindustanus</name>
    <dbReference type="NCBI Taxonomy" id="2017"/>
    <lineage>
        <taxon>Bacteria</taxon>
        <taxon>Bacillati</taxon>
        <taxon>Actinomycetota</taxon>
        <taxon>Actinomycetes</taxon>
        <taxon>Pseudonocardiales</taxon>
        <taxon>Pseudonocardiaceae</taxon>
        <taxon>Streptoalloteichus</taxon>
    </lineage>
</organism>
<protein>
    <submittedName>
        <fullName evidence="2">Uncharacterized protein</fullName>
    </submittedName>
</protein>
<dbReference type="RefSeq" id="WP_073489893.1">
    <property type="nucleotide sequence ID" value="NZ_FQVN01000018.1"/>
</dbReference>
<proteinExistence type="predicted"/>
<gene>
    <name evidence="2" type="ORF">SAMN05444320_11848</name>
</gene>
<dbReference type="Proteomes" id="UP000184501">
    <property type="component" value="Unassembled WGS sequence"/>
</dbReference>
<evidence type="ECO:0000313" key="2">
    <source>
        <dbReference type="EMBL" id="SHH00723.1"/>
    </source>
</evidence>
<dbReference type="AlphaFoldDB" id="A0A1M5PHJ8"/>
<name>A0A1M5PHJ8_STRHI</name>